<feature type="domain" description="EAL" evidence="3">
    <location>
        <begin position="509"/>
        <end position="753"/>
    </location>
</feature>
<dbReference type="Gene3D" id="3.20.20.450">
    <property type="entry name" value="EAL domain"/>
    <property type="match status" value="1"/>
</dbReference>
<evidence type="ECO:0000259" key="2">
    <source>
        <dbReference type="PROSITE" id="PS50112"/>
    </source>
</evidence>
<dbReference type="InterPro" id="IPR029787">
    <property type="entry name" value="Nucleotide_cyclase"/>
</dbReference>
<dbReference type="NCBIfam" id="TIGR00229">
    <property type="entry name" value="sensory_box"/>
    <property type="match status" value="1"/>
</dbReference>
<dbReference type="InterPro" id="IPR035919">
    <property type="entry name" value="EAL_sf"/>
</dbReference>
<evidence type="ECO:0000256" key="1">
    <source>
        <dbReference type="SAM" id="MobiDB-lite"/>
    </source>
</evidence>
<feature type="domain" description="PAS" evidence="2">
    <location>
        <begin position="232"/>
        <end position="278"/>
    </location>
</feature>
<dbReference type="SMART" id="SM00091">
    <property type="entry name" value="PAS"/>
    <property type="match status" value="2"/>
</dbReference>
<dbReference type="EMBL" id="CP012154">
    <property type="protein sequence ID" value="AKS42313.1"/>
    <property type="molecule type" value="Genomic_DNA"/>
</dbReference>
<dbReference type="Pfam" id="PF00563">
    <property type="entry name" value="EAL"/>
    <property type="match status" value="1"/>
</dbReference>
<dbReference type="PANTHER" id="PTHR44757">
    <property type="entry name" value="DIGUANYLATE CYCLASE DGCP"/>
    <property type="match status" value="1"/>
</dbReference>
<organism evidence="5 6">
    <name type="scientific">Wenzhouxiangella marina</name>
    <dbReference type="NCBI Taxonomy" id="1579979"/>
    <lineage>
        <taxon>Bacteria</taxon>
        <taxon>Pseudomonadati</taxon>
        <taxon>Pseudomonadota</taxon>
        <taxon>Gammaproteobacteria</taxon>
        <taxon>Chromatiales</taxon>
        <taxon>Wenzhouxiangellaceae</taxon>
        <taxon>Wenzhouxiangella</taxon>
    </lineage>
</organism>
<feature type="domain" description="PAS" evidence="2">
    <location>
        <begin position="78"/>
        <end position="148"/>
    </location>
</feature>
<evidence type="ECO:0008006" key="7">
    <source>
        <dbReference type="Google" id="ProtNLM"/>
    </source>
</evidence>
<evidence type="ECO:0000259" key="4">
    <source>
        <dbReference type="PROSITE" id="PS50887"/>
    </source>
</evidence>
<evidence type="ECO:0000259" key="3">
    <source>
        <dbReference type="PROSITE" id="PS50883"/>
    </source>
</evidence>
<dbReference type="Gene3D" id="3.30.70.270">
    <property type="match status" value="1"/>
</dbReference>
<dbReference type="InterPro" id="IPR001633">
    <property type="entry name" value="EAL_dom"/>
</dbReference>
<dbReference type="SMART" id="SM00267">
    <property type="entry name" value="GGDEF"/>
    <property type="match status" value="1"/>
</dbReference>
<keyword evidence="6" id="KW-1185">Reference proteome</keyword>
<dbReference type="STRING" id="1579979.WM2015_1947"/>
<dbReference type="SUPFAM" id="SSF141868">
    <property type="entry name" value="EAL domain-like"/>
    <property type="match status" value="1"/>
</dbReference>
<dbReference type="SUPFAM" id="SSF55785">
    <property type="entry name" value="PYP-like sensor domain (PAS domain)"/>
    <property type="match status" value="2"/>
</dbReference>
<dbReference type="InterPro" id="IPR000014">
    <property type="entry name" value="PAS"/>
</dbReference>
<feature type="domain" description="GGDEF" evidence="4">
    <location>
        <begin position="367"/>
        <end position="500"/>
    </location>
</feature>
<dbReference type="InterPro" id="IPR013655">
    <property type="entry name" value="PAS_fold_3"/>
</dbReference>
<dbReference type="Pfam" id="PF08447">
    <property type="entry name" value="PAS_3"/>
    <property type="match status" value="1"/>
</dbReference>
<dbReference type="AlphaFoldDB" id="A0A0K0XXA4"/>
<dbReference type="Pfam" id="PF00990">
    <property type="entry name" value="GGDEF"/>
    <property type="match status" value="1"/>
</dbReference>
<dbReference type="SUPFAM" id="SSF55073">
    <property type="entry name" value="Nucleotide cyclase"/>
    <property type="match status" value="1"/>
</dbReference>
<gene>
    <name evidence="5" type="ORF">WM2015_1947</name>
</gene>
<dbReference type="CDD" id="cd00130">
    <property type="entry name" value="PAS"/>
    <property type="match status" value="1"/>
</dbReference>
<accession>A0A0K0XXA4</accession>
<dbReference type="CDD" id="cd01949">
    <property type="entry name" value="GGDEF"/>
    <property type="match status" value="1"/>
</dbReference>
<dbReference type="Gene3D" id="3.30.450.20">
    <property type="entry name" value="PAS domain"/>
    <property type="match status" value="2"/>
</dbReference>
<dbReference type="Pfam" id="PF08448">
    <property type="entry name" value="PAS_4"/>
    <property type="match status" value="1"/>
</dbReference>
<proteinExistence type="predicted"/>
<dbReference type="Proteomes" id="UP000066624">
    <property type="component" value="Chromosome"/>
</dbReference>
<sequence>MRSLASGRPAIKGGGAAEEERGSGHVLDWVSARSARGGQGVSQRVMLVGRMAHSGESLMPEHDESAPELTVTGSSVPPGNLLDAVLQTVPGIFYLIDSKQRFRRWNASFEQVTGYSASEIAAMSPLDLFAPEHREEVRGAIRRVFECGEASLEAPLLTRSGQTPVFRYSGQLVDVDGEPLIAGIGVDISEQKAAERASARQTEQFRHVAGQVPGVIYQLRYEPGTGIFSMPYASAKLFEVFGVEHSEVVENAQALFDRIAPEDEARVQRAAEQSRQSLCRFHEQFRMLPPGGQLEHAEWVEVDSSPERDQDGAVTWHGFARLITGRRRMEDELVRLAYEDALTGMPNRTSLQLRLEEQIAEASIVGQELALLHLDLDNFKDINDIWGHGSGDRLLEELAGRLREVVGDRGLVGRLGGDEFLIIVQGESVEGPAARLASALCAAMDSPVSVDDRLLRVTASIGMSLFPKDGETAEDLLRHADAALYRAKEEGPSNWASYTPELTAAAMARRYLETELRGAVDRDEIQVALQPVVDLSSGEVVAYEALARWHHREDGWIDPEQFIALAESRGLVAALGEQVYRKAMRAVARIDATSRLSINVAPVQLKDPQFARRLVRMARDCGLQPARLEVEITERAFMDELADKLEQLESLRRQGIAIAIDDFGTGYSSLAYLRHLPVQRLKIDQVFVRGLASNPKNSAIMKAIVTLARELGFSVTAEGVQSAEELEEVRAHGCDCAQGWHLGRGQLVELEAS</sequence>
<dbReference type="PROSITE" id="PS50887">
    <property type="entry name" value="GGDEF"/>
    <property type="match status" value="1"/>
</dbReference>
<dbReference type="SMART" id="SM00052">
    <property type="entry name" value="EAL"/>
    <property type="match status" value="1"/>
</dbReference>
<dbReference type="OrthoDB" id="5603059at2"/>
<dbReference type="InterPro" id="IPR043128">
    <property type="entry name" value="Rev_trsase/Diguanyl_cyclase"/>
</dbReference>
<dbReference type="NCBIfam" id="TIGR00254">
    <property type="entry name" value="GGDEF"/>
    <property type="match status" value="1"/>
</dbReference>
<evidence type="ECO:0000313" key="6">
    <source>
        <dbReference type="Proteomes" id="UP000066624"/>
    </source>
</evidence>
<dbReference type="PROSITE" id="PS50112">
    <property type="entry name" value="PAS"/>
    <property type="match status" value="2"/>
</dbReference>
<name>A0A0K0XXA4_9GAMM</name>
<dbReference type="KEGG" id="wma:WM2015_1947"/>
<dbReference type="InterPro" id="IPR000160">
    <property type="entry name" value="GGDEF_dom"/>
</dbReference>
<reference evidence="5 6" key="1">
    <citation type="submission" date="2015-07" db="EMBL/GenBank/DDBJ databases">
        <authorList>
            <person name="Noorani M."/>
        </authorList>
    </citation>
    <scope>NUCLEOTIDE SEQUENCE [LARGE SCALE GENOMIC DNA]</scope>
    <source>
        <strain evidence="5 6">KCTC 42284</strain>
    </source>
</reference>
<dbReference type="PROSITE" id="PS50883">
    <property type="entry name" value="EAL"/>
    <property type="match status" value="1"/>
</dbReference>
<dbReference type="PANTHER" id="PTHR44757:SF2">
    <property type="entry name" value="BIOFILM ARCHITECTURE MAINTENANCE PROTEIN MBAA"/>
    <property type="match status" value="1"/>
</dbReference>
<dbReference type="CDD" id="cd01948">
    <property type="entry name" value="EAL"/>
    <property type="match status" value="1"/>
</dbReference>
<evidence type="ECO:0000313" key="5">
    <source>
        <dbReference type="EMBL" id="AKS42313.1"/>
    </source>
</evidence>
<protein>
    <recommendedName>
        <fullName evidence="7">EAL domain-containing protein</fullName>
    </recommendedName>
</protein>
<dbReference type="InterPro" id="IPR035965">
    <property type="entry name" value="PAS-like_dom_sf"/>
</dbReference>
<feature type="region of interest" description="Disordered" evidence="1">
    <location>
        <begin position="1"/>
        <end position="23"/>
    </location>
</feature>
<dbReference type="InterPro" id="IPR013656">
    <property type="entry name" value="PAS_4"/>
</dbReference>
<dbReference type="InterPro" id="IPR052155">
    <property type="entry name" value="Biofilm_reg_signaling"/>
</dbReference>